<evidence type="ECO:0000256" key="3">
    <source>
        <dbReference type="ARBA" id="ARBA00022692"/>
    </source>
</evidence>
<feature type="domain" description="VTT" evidence="7">
    <location>
        <begin position="61"/>
        <end position="177"/>
    </location>
</feature>
<feature type="transmembrane region" description="Helical" evidence="6">
    <location>
        <begin position="5"/>
        <end position="22"/>
    </location>
</feature>
<name>A0A1H9VU49_9BACI</name>
<keyword evidence="5 6" id="KW-0472">Membrane</keyword>
<dbReference type="Proteomes" id="UP000198571">
    <property type="component" value="Unassembled WGS sequence"/>
</dbReference>
<dbReference type="Pfam" id="PF09335">
    <property type="entry name" value="VTT_dom"/>
    <property type="match status" value="1"/>
</dbReference>
<keyword evidence="9" id="KW-1185">Reference proteome</keyword>
<feature type="transmembrane region" description="Helical" evidence="6">
    <location>
        <begin position="81"/>
        <end position="98"/>
    </location>
</feature>
<accession>A0A1H9VU49</accession>
<keyword evidence="4 6" id="KW-1133">Transmembrane helix</keyword>
<dbReference type="InterPro" id="IPR032816">
    <property type="entry name" value="VTT_dom"/>
</dbReference>
<dbReference type="GO" id="GO:0005886">
    <property type="term" value="C:plasma membrane"/>
    <property type="evidence" value="ECO:0007669"/>
    <property type="project" value="UniProtKB-SubCell"/>
</dbReference>
<keyword evidence="3 6" id="KW-0812">Transmembrane</keyword>
<evidence type="ECO:0000256" key="6">
    <source>
        <dbReference type="RuleBase" id="RU366058"/>
    </source>
</evidence>
<evidence type="ECO:0000259" key="7">
    <source>
        <dbReference type="Pfam" id="PF09335"/>
    </source>
</evidence>
<comment type="similarity">
    <text evidence="6">Belongs to the TVP38/TMEM64 family.</text>
</comment>
<dbReference type="STRING" id="1601833.SAMN05518684_112100"/>
<evidence type="ECO:0000256" key="5">
    <source>
        <dbReference type="ARBA" id="ARBA00023136"/>
    </source>
</evidence>
<dbReference type="PANTHER" id="PTHR12677:SF59">
    <property type="entry name" value="GOLGI APPARATUS MEMBRANE PROTEIN TVP38-RELATED"/>
    <property type="match status" value="1"/>
</dbReference>
<organism evidence="8 9">
    <name type="scientific">Salipaludibacillus aurantiacus</name>
    <dbReference type="NCBI Taxonomy" id="1601833"/>
    <lineage>
        <taxon>Bacteria</taxon>
        <taxon>Bacillati</taxon>
        <taxon>Bacillota</taxon>
        <taxon>Bacilli</taxon>
        <taxon>Bacillales</taxon>
        <taxon>Bacillaceae</taxon>
    </lineage>
</organism>
<gene>
    <name evidence="8" type="ORF">SAMN05518684_112100</name>
</gene>
<evidence type="ECO:0000313" key="8">
    <source>
        <dbReference type="EMBL" id="SES25059.1"/>
    </source>
</evidence>
<keyword evidence="2 6" id="KW-1003">Cell membrane</keyword>
<evidence type="ECO:0000313" key="9">
    <source>
        <dbReference type="Proteomes" id="UP000198571"/>
    </source>
</evidence>
<feature type="transmembrane region" description="Helical" evidence="6">
    <location>
        <begin position="34"/>
        <end position="53"/>
    </location>
</feature>
<dbReference type="InterPro" id="IPR015414">
    <property type="entry name" value="TMEM64"/>
</dbReference>
<proteinExistence type="inferred from homology"/>
<feature type="transmembrane region" description="Helical" evidence="6">
    <location>
        <begin position="185"/>
        <end position="208"/>
    </location>
</feature>
<dbReference type="AlphaFoldDB" id="A0A1H9VU49"/>
<reference evidence="9" key="1">
    <citation type="submission" date="2016-10" db="EMBL/GenBank/DDBJ databases">
        <authorList>
            <person name="Varghese N."/>
            <person name="Submissions S."/>
        </authorList>
    </citation>
    <scope>NUCLEOTIDE SEQUENCE [LARGE SCALE GENOMIC DNA]</scope>
    <source>
        <strain evidence="9">S9</strain>
    </source>
</reference>
<dbReference type="EMBL" id="FOGT01000012">
    <property type="protein sequence ID" value="SES25059.1"/>
    <property type="molecule type" value="Genomic_DNA"/>
</dbReference>
<evidence type="ECO:0000256" key="1">
    <source>
        <dbReference type="ARBA" id="ARBA00004651"/>
    </source>
</evidence>
<dbReference type="PANTHER" id="PTHR12677">
    <property type="entry name" value="GOLGI APPARATUS MEMBRANE PROTEIN TVP38-RELATED"/>
    <property type="match status" value="1"/>
</dbReference>
<comment type="subcellular location">
    <subcellularLocation>
        <location evidence="1 6">Cell membrane</location>
        <topology evidence="1 6">Multi-pass membrane protein</topology>
    </subcellularLocation>
</comment>
<sequence>MPANLLVKIGLFVFLIGTGFYINHYHINIDPMRIQAAVLSFGIWAPLIFILLFSLRPFVLFPASVLAVAGGLAFGPFLGPVVTYTGSLTGAVLSFLLVRRLGSRFIQKSWRGRGKHIQKKIEDNGFFYITALRIIPVINFDFVSYLSALSRVSFNKYLAGTMVGIIPGTLAFNFLGASFAELNAWMIAVTALLFAVALGLPAIVLRVLKKRNLDINFTADNKRL</sequence>
<evidence type="ECO:0000256" key="2">
    <source>
        <dbReference type="ARBA" id="ARBA00022475"/>
    </source>
</evidence>
<evidence type="ECO:0000256" key="4">
    <source>
        <dbReference type="ARBA" id="ARBA00022989"/>
    </source>
</evidence>
<dbReference type="RefSeq" id="WP_177174361.1">
    <property type="nucleotide sequence ID" value="NZ_FOGT01000012.1"/>
</dbReference>
<feature type="transmembrane region" description="Helical" evidence="6">
    <location>
        <begin position="157"/>
        <end position="179"/>
    </location>
</feature>
<protein>
    <recommendedName>
        <fullName evidence="6">TVP38/TMEM64 family membrane protein</fullName>
    </recommendedName>
</protein>